<dbReference type="InterPro" id="IPR049381">
    <property type="entry name" value="UbiD-like_C"/>
</dbReference>
<evidence type="ECO:0000313" key="6">
    <source>
        <dbReference type="EMBL" id="SDJ00592.1"/>
    </source>
</evidence>
<dbReference type="Pfam" id="PF20695">
    <property type="entry name" value="UbiD_N"/>
    <property type="match status" value="1"/>
</dbReference>
<dbReference type="RefSeq" id="WP_043064847.1">
    <property type="nucleotide sequence ID" value="NZ_BJOA01000051.1"/>
</dbReference>
<evidence type="ECO:0000256" key="1">
    <source>
        <dbReference type="ARBA" id="ARBA00010021"/>
    </source>
</evidence>
<dbReference type="GO" id="GO:0016831">
    <property type="term" value="F:carboxy-lyase activity"/>
    <property type="evidence" value="ECO:0007669"/>
    <property type="project" value="InterPro"/>
</dbReference>
<sequence length="446" mass="49075">MKTSIRQLIDYWDQTEKLVHIKKEVDPLYELGAVINAWEGKQPVYFEKIKGYNMPMVAGFGGDRITLADSIGAAPEQLVSRLIDAIVNPIPTTKSAIGPVHDNVVLGEFSIDDFFPIPTYHEKDAGPYLVSGVMVVKEPAGGKRYTSIRRMQYLGGNRCAICITSPELNNQYRALEARNEPLEFAVMFGVVPAVVLSSQISTHLFHADKLDVAGALLGASLPVVQCKTVDIEVLAEAEIVLEGKMLPHERYPEGPFGEVGGYYGVVEDNPIVEFTAITYRNQPIAQTIFPSSFEERIPMSIVREANLLNAVRQTVPNVLDVHVTATSVARLHAIIQIEKKTEGDAKQALLAAFSSDKDLKHTVVVNEDIDIFDPADVEWAIATRMQADTDLFIVPGAKGSPLEPSHNLRGVSAKMGMDATYPLAEKERFIRTSIPVPASFNVKDYL</sequence>
<dbReference type="SUPFAM" id="SSF143968">
    <property type="entry name" value="UbiD C-terminal domain-like"/>
    <property type="match status" value="1"/>
</dbReference>
<dbReference type="NCBIfam" id="TIGR00148">
    <property type="entry name" value="UbiD family decarboxylase"/>
    <property type="match status" value="1"/>
</dbReference>
<dbReference type="InterPro" id="IPR049383">
    <property type="entry name" value="UbiD-like_N"/>
</dbReference>
<dbReference type="Pfam" id="PF20696">
    <property type="entry name" value="UbiD_C"/>
    <property type="match status" value="1"/>
</dbReference>
<accession>A0A0D1Y0V3</accession>
<feature type="domain" description="3-octaprenyl-4-hydroxybenzoate carboxy-lyase-like N-terminal" evidence="3">
    <location>
        <begin position="12"/>
        <end position="86"/>
    </location>
</feature>
<dbReference type="PANTHER" id="PTHR30108:SF21">
    <property type="entry name" value="4-HYDROXYBENZOATE DECARBOXYLASE"/>
    <property type="match status" value="1"/>
</dbReference>
<evidence type="ECO:0000259" key="3">
    <source>
        <dbReference type="Pfam" id="PF20695"/>
    </source>
</evidence>
<dbReference type="PATRIC" id="fig|47500.8.peg.4971"/>
<dbReference type="InterPro" id="IPR002830">
    <property type="entry name" value="UbiD"/>
</dbReference>
<dbReference type="EMBL" id="FNED01000010">
    <property type="protein sequence ID" value="SDJ00592.1"/>
    <property type="molecule type" value="Genomic_DNA"/>
</dbReference>
<dbReference type="Proteomes" id="UP000037269">
    <property type="component" value="Unassembled WGS sequence"/>
</dbReference>
<dbReference type="GO" id="GO:0005737">
    <property type="term" value="C:cytoplasm"/>
    <property type="evidence" value="ECO:0007669"/>
    <property type="project" value="TreeGrafter"/>
</dbReference>
<proteinExistence type="inferred from homology"/>
<reference evidence="6 8" key="2">
    <citation type="submission" date="2016-10" db="EMBL/GenBank/DDBJ databases">
        <authorList>
            <person name="de Groot N.N."/>
        </authorList>
    </citation>
    <scope>NUCLEOTIDE SEQUENCE [LARGE SCALE GENOMIC DNA]</scope>
    <source>
        <strain evidence="6 8">DSM 2895</strain>
    </source>
</reference>
<organism evidence="5 7">
    <name type="scientific">Aneurinibacillus migulanus</name>
    <name type="common">Bacillus migulanus</name>
    <dbReference type="NCBI Taxonomy" id="47500"/>
    <lineage>
        <taxon>Bacteria</taxon>
        <taxon>Bacillati</taxon>
        <taxon>Bacillota</taxon>
        <taxon>Bacilli</taxon>
        <taxon>Bacillales</taxon>
        <taxon>Paenibacillaceae</taxon>
        <taxon>Aneurinibacillus group</taxon>
        <taxon>Aneurinibacillus</taxon>
    </lineage>
</organism>
<dbReference type="Proteomes" id="UP000182836">
    <property type="component" value="Unassembled WGS sequence"/>
</dbReference>
<evidence type="ECO:0000313" key="8">
    <source>
        <dbReference type="Proteomes" id="UP000182836"/>
    </source>
</evidence>
<evidence type="ECO:0000259" key="2">
    <source>
        <dbReference type="Pfam" id="PF01977"/>
    </source>
</evidence>
<keyword evidence="7" id="KW-1185">Reference proteome</keyword>
<comment type="similarity">
    <text evidence="1">Belongs to the UbiD family.</text>
</comment>
<dbReference type="InterPro" id="IPR048304">
    <property type="entry name" value="UbiD_Rift_dom"/>
</dbReference>
<dbReference type="AlphaFoldDB" id="A0A0D1Y0V3"/>
<dbReference type="Pfam" id="PF01977">
    <property type="entry name" value="UbiD"/>
    <property type="match status" value="1"/>
</dbReference>
<evidence type="ECO:0000313" key="7">
    <source>
        <dbReference type="Proteomes" id="UP000037269"/>
    </source>
</evidence>
<feature type="domain" description="3-octaprenyl-4-hydroxybenzoate carboxy-lyase-like C-terminal" evidence="4">
    <location>
        <begin position="299"/>
        <end position="419"/>
    </location>
</feature>
<dbReference type="STRING" id="47500.AF333_19670"/>
<dbReference type="PANTHER" id="PTHR30108">
    <property type="entry name" value="3-OCTAPRENYL-4-HYDROXYBENZOATE CARBOXY-LYASE-RELATED"/>
    <property type="match status" value="1"/>
</dbReference>
<dbReference type="Gene3D" id="3.40.1670.10">
    <property type="entry name" value="UbiD C-terminal domain-like"/>
    <property type="match status" value="1"/>
</dbReference>
<gene>
    <name evidence="5" type="ORF">AF333_19670</name>
    <name evidence="6" type="ORF">SAMN04487909_11097</name>
</gene>
<feature type="domain" description="3-octaprenyl-4-hydroxybenzoate carboxy-lyase-like Rift-related" evidence="2">
    <location>
        <begin position="97"/>
        <end position="291"/>
    </location>
</feature>
<evidence type="ECO:0000259" key="4">
    <source>
        <dbReference type="Pfam" id="PF20696"/>
    </source>
</evidence>
<protein>
    <submittedName>
        <fullName evidence="5">3-octaprenyl-4-hydroxybenzoate carboxy-lyase</fullName>
    </submittedName>
    <submittedName>
        <fullName evidence="6">UbiD family decarboxylase</fullName>
    </submittedName>
</protein>
<evidence type="ECO:0000313" key="5">
    <source>
        <dbReference type="EMBL" id="KON98631.1"/>
    </source>
</evidence>
<reference evidence="5 7" key="1">
    <citation type="submission" date="2015-07" db="EMBL/GenBank/DDBJ databases">
        <title>Fjat-14205 dsm 2895.</title>
        <authorList>
            <person name="Liu B."/>
            <person name="Wang J."/>
            <person name="Zhu Y."/>
            <person name="Liu G."/>
            <person name="Chen Q."/>
            <person name="Chen Z."/>
            <person name="Lan J."/>
            <person name="Che J."/>
            <person name="Ge C."/>
            <person name="Shi H."/>
            <person name="Pan Z."/>
            <person name="Liu X."/>
        </authorList>
    </citation>
    <scope>NUCLEOTIDE SEQUENCE [LARGE SCALE GENOMIC DNA]</scope>
    <source>
        <strain evidence="5 7">DSM 2895</strain>
    </source>
</reference>
<dbReference type="OrthoDB" id="9809841at2"/>
<keyword evidence="5" id="KW-0456">Lyase</keyword>
<name>A0A0D1Y0V3_ANEMI</name>
<dbReference type="SUPFAM" id="SSF50475">
    <property type="entry name" value="FMN-binding split barrel"/>
    <property type="match status" value="1"/>
</dbReference>
<dbReference type="EMBL" id="LGUG01000004">
    <property type="protein sequence ID" value="KON98631.1"/>
    <property type="molecule type" value="Genomic_DNA"/>
</dbReference>